<comment type="caution">
    <text evidence="1">The sequence shown here is derived from an EMBL/GenBank/DDBJ whole genome shotgun (WGS) entry which is preliminary data.</text>
</comment>
<reference evidence="1" key="1">
    <citation type="journal article" date="2020" name="mSystems">
        <title>Genome- and Community-Level Interaction Insights into Carbon Utilization and Element Cycling Functions of Hydrothermarchaeota in Hydrothermal Sediment.</title>
        <authorList>
            <person name="Zhou Z."/>
            <person name="Liu Y."/>
            <person name="Xu W."/>
            <person name="Pan J."/>
            <person name="Luo Z.H."/>
            <person name="Li M."/>
        </authorList>
    </citation>
    <scope>NUCLEOTIDE SEQUENCE [LARGE SCALE GENOMIC DNA]</scope>
    <source>
        <strain evidence="1">SpSt-1224</strain>
    </source>
</reference>
<feature type="non-terminal residue" evidence="1">
    <location>
        <position position="92"/>
    </location>
</feature>
<dbReference type="AlphaFoldDB" id="A0A7C2TIQ0"/>
<evidence type="ECO:0000313" key="1">
    <source>
        <dbReference type="EMBL" id="HET98564.1"/>
    </source>
</evidence>
<protein>
    <submittedName>
        <fullName evidence="1">Uncharacterized protein</fullName>
    </submittedName>
</protein>
<name>A0A7C2TIQ0_9BACT</name>
<dbReference type="Proteomes" id="UP000885986">
    <property type="component" value="Unassembled WGS sequence"/>
</dbReference>
<accession>A0A7C2TIQ0</accession>
<proteinExistence type="predicted"/>
<sequence length="92" mass="9558">MSLPLFAPGHQRGLDPVTGLPDGAALADFLADTGSEPAARPPGSDFLLLLELYPQARDAQRSLAAIQRSGAYLQALFGSASQLYSLGLGVFA</sequence>
<gene>
    <name evidence="1" type="ORF">ENN98_07760</name>
</gene>
<organism evidence="1">
    <name type="scientific">Desulfurivibrio alkaliphilus</name>
    <dbReference type="NCBI Taxonomy" id="427923"/>
    <lineage>
        <taxon>Bacteria</taxon>
        <taxon>Pseudomonadati</taxon>
        <taxon>Thermodesulfobacteriota</taxon>
        <taxon>Desulfobulbia</taxon>
        <taxon>Desulfobulbales</taxon>
        <taxon>Desulfobulbaceae</taxon>
        <taxon>Desulfurivibrio</taxon>
    </lineage>
</organism>
<dbReference type="EMBL" id="DSDS01000174">
    <property type="protein sequence ID" value="HET98564.1"/>
    <property type="molecule type" value="Genomic_DNA"/>
</dbReference>